<keyword evidence="1" id="KW-0479">Metal-binding</keyword>
<dbReference type="GO" id="GO:0046872">
    <property type="term" value="F:metal ion binding"/>
    <property type="evidence" value="ECO:0007669"/>
    <property type="project" value="UniProtKB-KW"/>
</dbReference>
<keyword evidence="2" id="KW-0732">Signal</keyword>
<reference evidence="4 5" key="1">
    <citation type="submission" date="2016-10" db="EMBL/GenBank/DDBJ databases">
        <authorList>
            <person name="de Groot N.N."/>
        </authorList>
    </citation>
    <scope>NUCLEOTIDE SEQUENCE [LARGE SCALE GENOMIC DNA]</scope>
    <source>
        <strain evidence="4 5">DSM 21001</strain>
    </source>
</reference>
<dbReference type="Gene3D" id="3.10.180.10">
    <property type="entry name" value="2,3-Dihydroxybiphenyl 1,2-Dioxygenase, domain 1"/>
    <property type="match status" value="2"/>
</dbReference>
<evidence type="ECO:0000313" key="5">
    <source>
        <dbReference type="Proteomes" id="UP000199024"/>
    </source>
</evidence>
<dbReference type="EMBL" id="FOZL01000001">
    <property type="protein sequence ID" value="SFS03205.1"/>
    <property type="molecule type" value="Genomic_DNA"/>
</dbReference>
<dbReference type="Proteomes" id="UP000199024">
    <property type="component" value="Unassembled WGS sequence"/>
</dbReference>
<evidence type="ECO:0000256" key="1">
    <source>
        <dbReference type="ARBA" id="ARBA00022723"/>
    </source>
</evidence>
<gene>
    <name evidence="4" type="ORF">SAMN05421771_0753</name>
</gene>
<protein>
    <recommendedName>
        <fullName evidence="3">VOC domain-containing protein</fullName>
    </recommendedName>
</protein>
<feature type="chain" id="PRO_5011745504" description="VOC domain-containing protein" evidence="2">
    <location>
        <begin position="21"/>
        <end position="275"/>
    </location>
</feature>
<name>A0A1I6LI91_9BACT</name>
<proteinExistence type="predicted"/>
<evidence type="ECO:0000259" key="3">
    <source>
        <dbReference type="PROSITE" id="PS51819"/>
    </source>
</evidence>
<evidence type="ECO:0000256" key="2">
    <source>
        <dbReference type="SAM" id="SignalP"/>
    </source>
</evidence>
<dbReference type="SUPFAM" id="SSF54593">
    <property type="entry name" value="Glyoxalase/Bleomycin resistance protein/Dihydroxybiphenyl dioxygenase"/>
    <property type="match status" value="2"/>
</dbReference>
<dbReference type="PROSITE" id="PS00934">
    <property type="entry name" value="GLYOXALASE_I_1"/>
    <property type="match status" value="1"/>
</dbReference>
<dbReference type="RefSeq" id="WP_089836737.1">
    <property type="nucleotide sequence ID" value="NZ_FOZL01000001.1"/>
</dbReference>
<accession>A0A1I6LI91</accession>
<dbReference type="InterPro" id="IPR037523">
    <property type="entry name" value="VOC_core"/>
</dbReference>
<keyword evidence="5" id="KW-1185">Reference proteome</keyword>
<dbReference type="GO" id="GO:0004462">
    <property type="term" value="F:lactoylglutathione lyase activity"/>
    <property type="evidence" value="ECO:0007669"/>
    <property type="project" value="InterPro"/>
</dbReference>
<evidence type="ECO:0000313" key="4">
    <source>
        <dbReference type="EMBL" id="SFS03205.1"/>
    </source>
</evidence>
<dbReference type="PROSITE" id="PS51819">
    <property type="entry name" value="VOC"/>
    <property type="match status" value="1"/>
</dbReference>
<dbReference type="AlphaFoldDB" id="A0A1I6LI91"/>
<dbReference type="Pfam" id="PF00903">
    <property type="entry name" value="Glyoxalase"/>
    <property type="match status" value="2"/>
</dbReference>
<dbReference type="CDD" id="cd06587">
    <property type="entry name" value="VOC"/>
    <property type="match status" value="1"/>
</dbReference>
<feature type="domain" description="VOC" evidence="3">
    <location>
        <begin position="32"/>
        <end position="149"/>
    </location>
</feature>
<dbReference type="InterPro" id="IPR004360">
    <property type="entry name" value="Glyas_Fos-R_dOase_dom"/>
</dbReference>
<dbReference type="InterPro" id="IPR018146">
    <property type="entry name" value="Glyoxalase_1_CS"/>
</dbReference>
<dbReference type="OrthoDB" id="115162at2"/>
<feature type="signal peptide" evidence="2">
    <location>
        <begin position="1"/>
        <end position="20"/>
    </location>
</feature>
<dbReference type="STRING" id="474950.SAMN05421771_0753"/>
<dbReference type="InterPro" id="IPR029068">
    <property type="entry name" value="Glyas_Bleomycin-R_OHBP_Dase"/>
</dbReference>
<organism evidence="4 5">
    <name type="scientific">Granulicella pectinivorans</name>
    <dbReference type="NCBI Taxonomy" id="474950"/>
    <lineage>
        <taxon>Bacteria</taxon>
        <taxon>Pseudomonadati</taxon>
        <taxon>Acidobacteriota</taxon>
        <taxon>Terriglobia</taxon>
        <taxon>Terriglobales</taxon>
        <taxon>Acidobacteriaceae</taxon>
        <taxon>Granulicella</taxon>
    </lineage>
</organism>
<sequence length="275" mass="30555">MRTLTQLVLAVAFAAPALHAQIDTIPVNPYAGLAHTAIRVRDLAASEAFYEKLGFEKAFSAEKNGTVTQAFYKINDREFLEIYPILTADPAKNPIGFLHLCFDGLDLETLRTHYLNEGLQPNALRKAGMGNLLFTMRGPDDQNIEYTQYMPDSKHSLDKGQHLGANRISTEMFGVALPESDLPAAMSFYKDKLNFSALPGRNDILVIPGSTQQIYLFSAATPDLRSRTYFLVDHVGKTAAELKKRGVKTKRGKKEVIATDPDGNLLFFRSERIAD</sequence>